<evidence type="ECO:0000313" key="20">
    <source>
        <dbReference type="Proteomes" id="UP000009027"/>
    </source>
</evidence>
<accession>F9WRB9</accession>
<keyword evidence="8 16" id="KW-0862">Zinc</keyword>
<evidence type="ECO:0000256" key="4">
    <source>
        <dbReference type="ARBA" id="ARBA00022670"/>
    </source>
</evidence>
<evidence type="ECO:0000256" key="8">
    <source>
        <dbReference type="ARBA" id="ARBA00022833"/>
    </source>
</evidence>
<comment type="catalytic activity">
    <reaction evidence="1">
        <text>Preference for hydrophobic residues at P1 and P1' and basic residues at P2' and P3'. A model nonapeptide is cleaved at -Ala-Tyr-|-Leu-Lys-Lys-.</text>
        <dbReference type="EC" id="3.4.24.36"/>
    </reaction>
</comment>
<keyword evidence="4 17" id="KW-0645">Protease</keyword>
<feature type="binding site" evidence="16">
    <location>
        <position position="280"/>
    </location>
    <ligand>
        <name>Zn(2+)</name>
        <dbReference type="ChEBI" id="CHEBI:29105"/>
        <note>catalytic</note>
    </ligand>
</feature>
<keyword evidence="9" id="KW-0130">Cell adhesion</keyword>
<dbReference type="PANTHER" id="PTHR10942:SF0">
    <property type="entry name" value="LEISHMANOLYSIN-LIKE PEPTIDASE"/>
    <property type="match status" value="1"/>
</dbReference>
<keyword evidence="5 16" id="KW-0479">Metal-binding</keyword>
<comment type="cofactor">
    <cofactor evidence="16 17">
        <name>Zn(2+)</name>
        <dbReference type="ChEBI" id="CHEBI:29105"/>
    </cofactor>
    <text evidence="16 17">Binds 1 zinc ion per subunit.</text>
</comment>
<reference evidence="19 20" key="1">
    <citation type="journal article" date="2012" name="Proc. Natl. Acad. Sci. U.S.A.">
        <title>Antigenic diversity is generated by distinct evolutionary mechanisms in African trypanosome species.</title>
        <authorList>
            <person name="Jackson A.P."/>
            <person name="Berry A."/>
            <person name="Aslett M."/>
            <person name="Allison H.C."/>
            <person name="Burton P."/>
            <person name="Vavrova-Anderson J."/>
            <person name="Brown R."/>
            <person name="Browne H."/>
            <person name="Corton N."/>
            <person name="Hauser H."/>
            <person name="Gamble J."/>
            <person name="Gilderthorp R."/>
            <person name="Marcello L."/>
            <person name="McQuillan J."/>
            <person name="Otto T.D."/>
            <person name="Quail M.A."/>
            <person name="Sanders M.J."/>
            <person name="van Tonder A."/>
            <person name="Ginger M.L."/>
            <person name="Field M.C."/>
            <person name="Barry J.D."/>
            <person name="Hertz-Fowler C."/>
            <person name="Berriman M."/>
        </authorList>
    </citation>
    <scope>NUCLEOTIDE SEQUENCE</scope>
    <source>
        <strain evidence="19 20">Y486</strain>
    </source>
</reference>
<feature type="binding site" evidence="16">
    <location>
        <position position="276"/>
    </location>
    <ligand>
        <name>Zn(2+)</name>
        <dbReference type="ChEBI" id="CHEBI:29105"/>
        <note>catalytic</note>
    </ligand>
</feature>
<evidence type="ECO:0000256" key="5">
    <source>
        <dbReference type="ARBA" id="ARBA00022723"/>
    </source>
</evidence>
<dbReference type="InterPro" id="IPR001577">
    <property type="entry name" value="Peptidase_M8"/>
</dbReference>
<evidence type="ECO:0000256" key="9">
    <source>
        <dbReference type="ARBA" id="ARBA00022889"/>
    </source>
</evidence>
<protein>
    <recommendedName>
        <fullName evidence="17">Leishmanolysin-like peptidase</fullName>
        <ecNumber evidence="17">3.4.24.-</ecNumber>
    </recommendedName>
</protein>
<feature type="binding site" evidence="16">
    <location>
        <position position="344"/>
    </location>
    <ligand>
        <name>Zn(2+)</name>
        <dbReference type="ChEBI" id="CHEBI:29105"/>
        <note>catalytic</note>
    </ligand>
</feature>
<evidence type="ECO:0000256" key="11">
    <source>
        <dbReference type="ARBA" id="ARBA00023136"/>
    </source>
</evidence>
<dbReference type="SUPFAM" id="SSF55486">
    <property type="entry name" value="Metalloproteases ('zincins'), catalytic domain"/>
    <property type="match status" value="1"/>
</dbReference>
<evidence type="ECO:0000256" key="6">
    <source>
        <dbReference type="ARBA" id="ARBA00022729"/>
    </source>
</evidence>
<dbReference type="GO" id="GO:0005737">
    <property type="term" value="C:cytoplasm"/>
    <property type="evidence" value="ECO:0007669"/>
    <property type="project" value="TreeGrafter"/>
</dbReference>
<dbReference type="Gene3D" id="3.90.132.10">
    <property type="entry name" value="Leishmanolysin , domain 2"/>
    <property type="match status" value="1"/>
</dbReference>
<keyword evidence="20" id="KW-1185">Reference proteome</keyword>
<dbReference type="Gene3D" id="2.10.55.10">
    <property type="entry name" value="Leishmanolysin domain 3"/>
    <property type="match status" value="1"/>
</dbReference>
<dbReference type="PANTHER" id="PTHR10942">
    <property type="entry name" value="LEISHMANOLYSIN-LIKE PEPTIDASE"/>
    <property type="match status" value="1"/>
</dbReference>
<gene>
    <name evidence="19" type="ORF">TvY486_0028690</name>
</gene>
<organism evidence="19 20">
    <name type="scientific">Trypanosoma vivax (strain Y486)</name>
    <dbReference type="NCBI Taxonomy" id="1055687"/>
    <lineage>
        <taxon>Eukaryota</taxon>
        <taxon>Discoba</taxon>
        <taxon>Euglenozoa</taxon>
        <taxon>Kinetoplastea</taxon>
        <taxon>Metakinetoplastina</taxon>
        <taxon>Trypanosomatida</taxon>
        <taxon>Trypanosomatidae</taxon>
        <taxon>Trypanosoma</taxon>
        <taxon>Duttonella</taxon>
    </lineage>
</organism>
<evidence type="ECO:0000256" key="16">
    <source>
        <dbReference type="PIRSR" id="PIRSR601577-2"/>
    </source>
</evidence>
<name>F9WRB9_TRYVY</name>
<dbReference type="GO" id="GO:0004222">
    <property type="term" value="F:metalloendopeptidase activity"/>
    <property type="evidence" value="ECO:0007669"/>
    <property type="project" value="UniProtKB-UniRule"/>
</dbReference>
<evidence type="ECO:0000256" key="15">
    <source>
        <dbReference type="PIRSR" id="PIRSR601577-1"/>
    </source>
</evidence>
<evidence type="ECO:0000256" key="2">
    <source>
        <dbReference type="ARBA" id="ARBA00004370"/>
    </source>
</evidence>
<keyword evidence="11" id="KW-0472">Membrane</keyword>
<keyword evidence="14" id="KW-0325">Glycoprotein</keyword>
<dbReference type="GO" id="GO:0046872">
    <property type="term" value="F:metal ion binding"/>
    <property type="evidence" value="ECO:0007669"/>
    <property type="project" value="UniProtKB-KW"/>
</dbReference>
<feature type="chain" id="PRO_5023970010" description="Leishmanolysin-like peptidase" evidence="17">
    <location>
        <begin position="29"/>
        <end position="641"/>
    </location>
</feature>
<keyword evidence="6 17" id="KW-0732">Signal</keyword>
<dbReference type="GO" id="GO:0007155">
    <property type="term" value="P:cell adhesion"/>
    <property type="evidence" value="ECO:0007669"/>
    <property type="project" value="UniProtKB-KW"/>
</dbReference>
<evidence type="ECO:0000256" key="10">
    <source>
        <dbReference type="ARBA" id="ARBA00023049"/>
    </source>
</evidence>
<evidence type="ECO:0000256" key="13">
    <source>
        <dbReference type="ARBA" id="ARBA00023157"/>
    </source>
</evidence>
<dbReference type="AlphaFoldDB" id="F9WRB9"/>
<evidence type="ECO:0000256" key="17">
    <source>
        <dbReference type="RuleBase" id="RU366077"/>
    </source>
</evidence>
<evidence type="ECO:0000313" key="19">
    <source>
        <dbReference type="EMBL" id="CCD20103.1"/>
    </source>
</evidence>
<evidence type="ECO:0000256" key="7">
    <source>
        <dbReference type="ARBA" id="ARBA00022801"/>
    </source>
</evidence>
<dbReference type="VEuPathDB" id="TriTrypDB:TvY486_0028690"/>
<sequence length="641" mass="69823">MVIPYKFVRCCLCLYGAMALALVPPASCIAEAVGTDEGAPAAAPSASDARERKARRAESNVLTDAFNRIGPESSKSCGSGEDLLSKQVVRVVLEAPRPSTVPSGLLGAREAESSSGNDGVWASIRIRAFTRDLNDPNRFCTAAGDRRTNFLGTEVVCDASSVLTVRKKRFLLKRSLPLGIQMHTDRLSVLPNDQAFALPPLDTVCSAFNIPSSHFTDGVVNADLYVYVGAMQDRANVMAWATVCAKLESGRPLAGVTNISPQHIRETEEDIRTVAHELGHILGFSFQHLGDAKVLQQVVVRGNERKWVVDTEHTKRVASKHFNCLSAHGVELENAGGRGTVGSHIDRRYIMDDLMTQRSVGERYTAFSLAVFESLGYYRANYSRAEPSLWGMHSGCGFLRNKCLVNEATAYPAMYCSKSSSLSDEQCTHDRLGIGYCGVFEHNEDIPKEYRYFSNPRLGGEVMSDYCPTVTKNVGRNCEHGVAADMYGSFIGPGSRCVKGSRLMYNGRAVSAACVETNCTAKTLRVRLLDGEWQNCPEYRSVSARSKDGKWSGTIICPRHMHACTRNNASSVVLRPLPPREDDTEPASTSMSAGRQRAVSDTAVAAIKSTAAPAHVGYGTGWQRHCTPHVLSVAIVAFFVM</sequence>
<keyword evidence="13" id="KW-1015">Disulfide bond</keyword>
<keyword evidence="10 16" id="KW-0482">Metalloprotease</keyword>
<proteinExistence type="inferred from homology"/>
<dbReference type="GO" id="GO:0016020">
    <property type="term" value="C:membrane"/>
    <property type="evidence" value="ECO:0007669"/>
    <property type="project" value="UniProtKB-SubCell"/>
</dbReference>
<dbReference type="EC" id="3.4.24.-" evidence="17"/>
<dbReference type="Gene3D" id="3.10.170.20">
    <property type="match status" value="1"/>
</dbReference>
<dbReference type="Gene3D" id="2.30.34.10">
    <property type="entry name" value="Leishmanolysin domain 4"/>
    <property type="match status" value="1"/>
</dbReference>
<evidence type="ECO:0000256" key="18">
    <source>
        <dbReference type="SAM" id="MobiDB-lite"/>
    </source>
</evidence>
<keyword evidence="12" id="KW-0865">Zymogen</keyword>
<evidence type="ECO:0000256" key="1">
    <source>
        <dbReference type="ARBA" id="ARBA00001249"/>
    </source>
</evidence>
<keyword evidence="7 17" id="KW-0378">Hydrolase</keyword>
<dbReference type="EMBL" id="CAEX01004875">
    <property type="protein sequence ID" value="CCD20103.1"/>
    <property type="molecule type" value="Genomic_DNA"/>
</dbReference>
<feature type="signal peptide" evidence="17">
    <location>
        <begin position="1"/>
        <end position="28"/>
    </location>
</feature>
<evidence type="ECO:0000256" key="12">
    <source>
        <dbReference type="ARBA" id="ARBA00023145"/>
    </source>
</evidence>
<dbReference type="Proteomes" id="UP000009027">
    <property type="component" value="Unassembled WGS sequence"/>
</dbReference>
<comment type="similarity">
    <text evidence="3 17">Belongs to the peptidase M8 family.</text>
</comment>
<feature type="active site" evidence="15">
    <location>
        <position position="277"/>
    </location>
</feature>
<comment type="subcellular location">
    <subcellularLocation>
        <location evidence="2">Membrane</location>
    </subcellularLocation>
</comment>
<feature type="region of interest" description="Disordered" evidence="18">
    <location>
        <begin position="575"/>
        <end position="595"/>
    </location>
</feature>
<evidence type="ECO:0000256" key="14">
    <source>
        <dbReference type="ARBA" id="ARBA00023180"/>
    </source>
</evidence>
<dbReference type="Pfam" id="PF01457">
    <property type="entry name" value="Peptidase_M8"/>
    <property type="match status" value="1"/>
</dbReference>
<dbReference type="GO" id="GO:0006508">
    <property type="term" value="P:proteolysis"/>
    <property type="evidence" value="ECO:0007669"/>
    <property type="project" value="UniProtKB-KW"/>
</dbReference>
<dbReference type="PRINTS" id="PR00782">
    <property type="entry name" value="LSHMANOLYSIN"/>
</dbReference>
<evidence type="ECO:0000256" key="3">
    <source>
        <dbReference type="ARBA" id="ARBA00005860"/>
    </source>
</evidence>